<sequence>MSPNRRQTRPLTRPALELCMHGGISSETQPPVPNLECQHSTHCALLEGFTCALLRRWARTVSLDHDLVGTIRNFLAEPTLPLPDDLIETIAAYLQNHHEHDEAAADRLQEELVSIFEKQVKGESAATGPWIAIIRRLITVLQTPERIIYWFECFQGTLDHPSAQKKLLLDEVIAGLLDLAKHSDECQDIFDNRNVVSPFIDRLLRIWIDRVYPTHSEGVLNIEYTERMSREALVQFGKKRPKDLFISLDTYLVKKEYRRPALRFLCDFLQSQPPHLHQVLQTPFFNNLLTCLQADTSTSIISAALTALIMLLPHMPTDLVPHLPTLFNIYARLLFWTRERTEKSEASSILSGQTGNWDVHGPDFEDEDMTVAHLSNYYTMLYGLYPINFMDYIRKPHRYLRHANVSDAGAIEVQPSEIRHRSEQFRCRHLLHPNFFSLTIESEKTDFGRWLKSEPPEVMAECMALYMAPEQDQDNRGLPGISLQTTGDGHEKEISDPALLGSSVARVDSWRRYNSVSAESISSNRAASGLARHGSQSSHPSRRNSGDIYGDHAVRDASVDSLPLSPKLAMSSSQTQLQDLIQSNKVIKSGAALHQSLTSESLPSLSLSQHEPAMDRQTANAAVQAPSITSPASQGATGNQVLQLQRQILLLQNDLSFERYLKQQHMAHIGELRRRQVVEAATEAEMQNLIITNRSLKSRFEEAKKSEMQVRRESEKSRAMAKKWEADLANKFRSLRDESKIKEDRTMAVQRELEELKQENEKLRKIVCDNEVKELNDQQNMQSIEIQVKEIKRLRAEIERLKVLDLEHNVQEAKRQAAMESAAAARSELVQLNLKIAAQENDLQRTRKLYQSQIASLQGRLSEAQEKHERPSTDSNPVVQQVLAASREKQAELQKQYDLLLRKHTALQSSLLDMQPSSTKAQGATPSKRESDPIIPTRTNSLGTSSTAGESDTSTCTVILPSGGRGDATASGGVSLRPEEAASASTETLDPVSTTTSMDSRYFGRGGVQNRLRKDVKDKSKDEAPAAGSATPSAAASSGANVSGSTGSKKDKRSTGLRGIRGLVG</sequence>
<dbReference type="InterPro" id="IPR007483">
    <property type="entry name" value="Hamartin"/>
</dbReference>
<dbReference type="InterPro" id="IPR016024">
    <property type="entry name" value="ARM-type_fold"/>
</dbReference>
<reference evidence="3 4" key="1">
    <citation type="journal article" date="2014" name="BMC Genomics">
        <title>Comparative genome sequencing reveals chemotype-specific gene clusters in the toxigenic black mold Stachybotrys.</title>
        <authorList>
            <person name="Semeiks J."/>
            <person name="Borek D."/>
            <person name="Otwinowski Z."/>
            <person name="Grishin N.V."/>
        </authorList>
    </citation>
    <scope>NUCLEOTIDE SEQUENCE [LARGE SCALE GENOMIC DNA]</scope>
    <source>
        <strain evidence="3 4">IBT 40285</strain>
    </source>
</reference>
<dbReference type="GO" id="GO:0032007">
    <property type="term" value="P:negative regulation of TOR signaling"/>
    <property type="evidence" value="ECO:0007669"/>
    <property type="project" value="TreeGrafter"/>
</dbReference>
<dbReference type="STRING" id="1283841.A0A084QA24"/>
<dbReference type="SUPFAM" id="SSF48371">
    <property type="entry name" value="ARM repeat"/>
    <property type="match status" value="1"/>
</dbReference>
<organism evidence="3 4">
    <name type="scientific">Stachybotrys chlorohalonatus (strain IBT 40285)</name>
    <dbReference type="NCBI Taxonomy" id="1283841"/>
    <lineage>
        <taxon>Eukaryota</taxon>
        <taxon>Fungi</taxon>
        <taxon>Dikarya</taxon>
        <taxon>Ascomycota</taxon>
        <taxon>Pezizomycotina</taxon>
        <taxon>Sordariomycetes</taxon>
        <taxon>Hypocreomycetidae</taxon>
        <taxon>Hypocreales</taxon>
        <taxon>Stachybotryaceae</taxon>
        <taxon>Stachybotrys</taxon>
    </lineage>
</organism>
<feature type="compositionally biased region" description="Polar residues" evidence="2">
    <location>
        <begin position="983"/>
        <end position="999"/>
    </location>
</feature>
<feature type="coiled-coil region" evidence="1">
    <location>
        <begin position="739"/>
        <end position="903"/>
    </location>
</feature>
<dbReference type="EMBL" id="KL660887">
    <property type="protein sequence ID" value="KFA60809.1"/>
    <property type="molecule type" value="Genomic_DNA"/>
</dbReference>
<proteinExistence type="predicted"/>
<dbReference type="GO" id="GO:0033596">
    <property type="term" value="C:TSC1-TSC2 complex"/>
    <property type="evidence" value="ECO:0007669"/>
    <property type="project" value="TreeGrafter"/>
</dbReference>
<dbReference type="HOGENOM" id="CLU_004261_1_0_1"/>
<evidence type="ECO:0000313" key="3">
    <source>
        <dbReference type="EMBL" id="KFA60809.1"/>
    </source>
</evidence>
<accession>A0A084QA24</accession>
<dbReference type="OrthoDB" id="6022054at2759"/>
<feature type="region of interest" description="Disordered" evidence="2">
    <location>
        <begin position="603"/>
        <end position="635"/>
    </location>
</feature>
<gene>
    <name evidence="3" type="ORF">S40285_06690</name>
</gene>
<evidence type="ECO:0000313" key="4">
    <source>
        <dbReference type="Proteomes" id="UP000028524"/>
    </source>
</evidence>
<feature type="compositionally biased region" description="Basic and acidic residues" evidence="2">
    <location>
        <begin position="1012"/>
        <end position="1024"/>
    </location>
</feature>
<keyword evidence="4" id="KW-1185">Reference proteome</keyword>
<feature type="compositionally biased region" description="Low complexity" evidence="2">
    <location>
        <begin position="1025"/>
        <end position="1047"/>
    </location>
</feature>
<feature type="compositionally biased region" description="Polar residues" evidence="2">
    <location>
        <begin position="937"/>
        <end position="957"/>
    </location>
</feature>
<dbReference type="GO" id="GO:0051726">
    <property type="term" value="P:regulation of cell cycle"/>
    <property type="evidence" value="ECO:0007669"/>
    <property type="project" value="TreeGrafter"/>
</dbReference>
<keyword evidence="1" id="KW-0175">Coiled coil</keyword>
<feature type="compositionally biased region" description="Polar residues" evidence="2">
    <location>
        <begin position="617"/>
        <end position="635"/>
    </location>
</feature>
<dbReference type="AlphaFoldDB" id="A0A084QA24"/>
<feature type="compositionally biased region" description="Polar residues" evidence="2">
    <location>
        <begin position="911"/>
        <end position="925"/>
    </location>
</feature>
<evidence type="ECO:0008006" key="5">
    <source>
        <dbReference type="Google" id="ProtNLM"/>
    </source>
</evidence>
<evidence type="ECO:0000256" key="2">
    <source>
        <dbReference type="SAM" id="MobiDB-lite"/>
    </source>
</evidence>
<evidence type="ECO:0000256" key="1">
    <source>
        <dbReference type="SAM" id="Coils"/>
    </source>
</evidence>
<dbReference type="OMA" id="IMFLPHI"/>
<dbReference type="PANTHER" id="PTHR15154:SF2">
    <property type="entry name" value="HAMARTIN"/>
    <property type="match status" value="1"/>
</dbReference>
<feature type="region of interest" description="Disordered" evidence="2">
    <location>
        <begin position="911"/>
        <end position="1065"/>
    </location>
</feature>
<dbReference type="Pfam" id="PF04388">
    <property type="entry name" value="Hamartin"/>
    <property type="match status" value="1"/>
</dbReference>
<dbReference type="InParanoid" id="A0A084QA24"/>
<name>A0A084QA24_STAC4</name>
<dbReference type="Proteomes" id="UP000028524">
    <property type="component" value="Unassembled WGS sequence"/>
</dbReference>
<dbReference type="PANTHER" id="PTHR15154">
    <property type="entry name" value="HAMARTIN"/>
    <property type="match status" value="1"/>
</dbReference>
<feature type="region of interest" description="Disordered" evidence="2">
    <location>
        <begin position="521"/>
        <end position="549"/>
    </location>
</feature>
<feature type="region of interest" description="Disordered" evidence="2">
    <location>
        <begin position="473"/>
        <end position="497"/>
    </location>
</feature>
<protein>
    <recommendedName>
        <fullName evidence="5">Tuberous sclerosis 1</fullName>
    </recommendedName>
</protein>